<evidence type="ECO:0000256" key="1">
    <source>
        <dbReference type="SAM" id="MobiDB-lite"/>
    </source>
</evidence>
<feature type="region of interest" description="Disordered" evidence="1">
    <location>
        <begin position="38"/>
        <end position="88"/>
    </location>
</feature>
<organism evidence="3 4">
    <name type="scientific">Ambrosiozyma monospora</name>
    <name type="common">Yeast</name>
    <name type="synonym">Endomycopsis monosporus</name>
    <dbReference type="NCBI Taxonomy" id="43982"/>
    <lineage>
        <taxon>Eukaryota</taxon>
        <taxon>Fungi</taxon>
        <taxon>Dikarya</taxon>
        <taxon>Ascomycota</taxon>
        <taxon>Saccharomycotina</taxon>
        <taxon>Pichiomycetes</taxon>
        <taxon>Pichiales</taxon>
        <taxon>Pichiaceae</taxon>
        <taxon>Ambrosiozyma</taxon>
    </lineage>
</organism>
<keyword evidence="2" id="KW-0732">Signal</keyword>
<name>A0A9W6T4B6_AMBMO</name>
<feature type="chain" id="PRO_5040784924" evidence="2">
    <location>
        <begin position="24"/>
        <end position="153"/>
    </location>
</feature>
<comment type="caution">
    <text evidence="3">The sequence shown here is derived from an EMBL/GenBank/DDBJ whole genome shotgun (WGS) entry which is preliminary data.</text>
</comment>
<sequence>MNIKGMSFAFSAALIFAIQNIYAKNVVTHGSMRSAHNGDLALRSDNPNSPNASNNNSTENLLDQSQQSKQIQIQNQPKRTTTTDFNLLEKGPMSPISLSMNNMTSKEMNRKDQSMNMNMNNSNGSMSPYALQEDKPSKMTTLIYCAIYLFSGY</sequence>
<feature type="compositionally biased region" description="Low complexity" evidence="1">
    <location>
        <begin position="44"/>
        <end position="57"/>
    </location>
</feature>
<reference evidence="3" key="1">
    <citation type="submission" date="2023-04" db="EMBL/GenBank/DDBJ databases">
        <title>Ambrosiozyma monospora NBRC 1965.</title>
        <authorList>
            <person name="Ichikawa N."/>
            <person name="Sato H."/>
            <person name="Tonouchi N."/>
        </authorList>
    </citation>
    <scope>NUCLEOTIDE SEQUENCE</scope>
    <source>
        <strain evidence="3">NBRC 1965</strain>
    </source>
</reference>
<proteinExistence type="predicted"/>
<evidence type="ECO:0000313" key="3">
    <source>
        <dbReference type="EMBL" id="GME77658.1"/>
    </source>
</evidence>
<keyword evidence="4" id="KW-1185">Reference proteome</keyword>
<feature type="compositionally biased region" description="Low complexity" evidence="1">
    <location>
        <begin position="64"/>
        <end position="76"/>
    </location>
</feature>
<dbReference type="Proteomes" id="UP001165063">
    <property type="component" value="Unassembled WGS sequence"/>
</dbReference>
<evidence type="ECO:0000256" key="2">
    <source>
        <dbReference type="SAM" id="SignalP"/>
    </source>
</evidence>
<evidence type="ECO:0000313" key="4">
    <source>
        <dbReference type="Proteomes" id="UP001165063"/>
    </source>
</evidence>
<accession>A0A9W6T4B6</accession>
<feature type="signal peptide" evidence="2">
    <location>
        <begin position="1"/>
        <end position="23"/>
    </location>
</feature>
<protein>
    <submittedName>
        <fullName evidence="3">Unnamed protein product</fullName>
    </submittedName>
</protein>
<gene>
    <name evidence="3" type="ORF">Amon01_000969100</name>
</gene>
<dbReference type="EMBL" id="BSXU01012646">
    <property type="protein sequence ID" value="GME77658.1"/>
    <property type="molecule type" value="Genomic_DNA"/>
</dbReference>
<dbReference type="AlphaFoldDB" id="A0A9W6T4B6"/>